<dbReference type="EMBL" id="QGNW01000188">
    <property type="protein sequence ID" value="RVW86977.1"/>
    <property type="molecule type" value="Genomic_DNA"/>
</dbReference>
<proteinExistence type="predicted"/>
<sequence>MKFMLGTSSSLAVDDPKFGAWDAENSMVMFWDIWEATYLTYSKKGVADQLHDLKVMIVSTKQVGLHLKFNVACGRILGKDPLPSIREPFLMSEDKKVERESCSGN</sequence>
<comment type="caution">
    <text evidence="2">The sequence shown here is derived from an EMBL/GenBank/DDBJ whole genome shotgun (WGS) entry which is preliminary data.</text>
</comment>
<accession>A0A438HR82</accession>
<evidence type="ECO:0000313" key="2">
    <source>
        <dbReference type="EMBL" id="RVW86977.1"/>
    </source>
</evidence>
<protein>
    <submittedName>
        <fullName evidence="2">Uncharacterized protein</fullName>
    </submittedName>
</protein>
<organism evidence="2 3">
    <name type="scientific">Vitis vinifera</name>
    <name type="common">Grape</name>
    <dbReference type="NCBI Taxonomy" id="29760"/>
    <lineage>
        <taxon>Eukaryota</taxon>
        <taxon>Viridiplantae</taxon>
        <taxon>Streptophyta</taxon>
        <taxon>Embryophyta</taxon>
        <taxon>Tracheophyta</taxon>
        <taxon>Spermatophyta</taxon>
        <taxon>Magnoliopsida</taxon>
        <taxon>eudicotyledons</taxon>
        <taxon>Gunneridae</taxon>
        <taxon>Pentapetalae</taxon>
        <taxon>rosids</taxon>
        <taxon>Vitales</taxon>
        <taxon>Vitaceae</taxon>
        <taxon>Viteae</taxon>
        <taxon>Vitis</taxon>
    </lineage>
</organism>
<reference evidence="2 3" key="1">
    <citation type="journal article" date="2018" name="PLoS Genet.">
        <title>Population sequencing reveals clonal diversity and ancestral inbreeding in the grapevine cultivar Chardonnay.</title>
        <authorList>
            <person name="Roach M.J."/>
            <person name="Johnson D.L."/>
            <person name="Bohlmann J."/>
            <person name="van Vuuren H.J."/>
            <person name="Jones S.J."/>
            <person name="Pretorius I.S."/>
            <person name="Schmidt S.A."/>
            <person name="Borneman A.R."/>
        </authorList>
    </citation>
    <scope>NUCLEOTIDE SEQUENCE [LARGE SCALE GENOMIC DNA]</scope>
    <source>
        <strain evidence="3">cv. Chardonnay</strain>
        <strain evidence="2">I10V1</strain>
        <tissue evidence="2">Leaf</tissue>
    </source>
</reference>
<evidence type="ECO:0000313" key="1">
    <source>
        <dbReference type="EMBL" id="RVW33496.1"/>
    </source>
</evidence>
<dbReference type="Proteomes" id="UP000288805">
    <property type="component" value="Unassembled WGS sequence"/>
</dbReference>
<name>A0A438HR82_VITVI</name>
<gene>
    <name evidence="2" type="ORF">CK203_043475</name>
    <name evidence="1" type="ORF">CK203_105377</name>
</gene>
<dbReference type="AlphaFoldDB" id="A0A438HR82"/>
<dbReference type="EMBL" id="QGNW01001674">
    <property type="protein sequence ID" value="RVW33496.1"/>
    <property type="molecule type" value="Genomic_DNA"/>
</dbReference>
<evidence type="ECO:0000313" key="3">
    <source>
        <dbReference type="Proteomes" id="UP000288805"/>
    </source>
</evidence>